<dbReference type="KEGG" id="bfz:BAU07_21070"/>
<dbReference type="InterPro" id="IPR013785">
    <property type="entry name" value="Aldolase_TIM"/>
</dbReference>
<comment type="similarity">
    <text evidence="2">Belongs to the KHG/KDPG aldolase family.</text>
</comment>
<evidence type="ECO:0000256" key="4">
    <source>
        <dbReference type="ARBA" id="ARBA00023239"/>
    </source>
</evidence>
<evidence type="ECO:0000256" key="5">
    <source>
        <dbReference type="ARBA" id="ARBA00023277"/>
    </source>
</evidence>
<protein>
    <submittedName>
        <fullName evidence="6">2-dehydro-3-deoxyphosphogluconate aldolase</fullName>
    </submittedName>
</protein>
<dbReference type="NCBIfam" id="TIGR01182">
    <property type="entry name" value="eda"/>
    <property type="match status" value="1"/>
</dbReference>
<keyword evidence="5" id="KW-0119">Carbohydrate metabolism</keyword>
<dbReference type="SUPFAM" id="SSF51569">
    <property type="entry name" value="Aldolase"/>
    <property type="match status" value="1"/>
</dbReference>
<dbReference type="EMBL" id="CP016172">
    <property type="protein sequence ID" value="ANN79282.1"/>
    <property type="molecule type" value="Genomic_DNA"/>
</dbReference>
<sequence>MNTTTAPQDARAAKRQTLMAARVIPVLRYGDAATAAYAAEVAVAAGCTTLELTWTIPGVLDLVKALRDKHGDALLLGLGTVLTEAQAHDALRAGVDFLVSPGLVPEMVPLAHAASALCLPGAFTPSEVIQARRAGADMVKIFPAETGGPRHLAALKSVFPDTAFCPTGGVTEKNMGDYFKAGAAIVGIGSNLYDKDAFAARDTAALVAQIIRTREAAHA</sequence>
<keyword evidence="4" id="KW-0456">Lyase</keyword>
<reference evidence="6 7" key="1">
    <citation type="submission" date="2016-06" db="EMBL/GenBank/DDBJ databases">
        <title>Complete genome sequences of Bordetella bronchialis and Bordetella flabilis.</title>
        <authorList>
            <person name="LiPuma J.J."/>
            <person name="Spilker T."/>
        </authorList>
    </citation>
    <scope>NUCLEOTIDE SEQUENCE [LARGE SCALE GENOMIC DNA]</scope>
    <source>
        <strain evidence="6 7">AU10664</strain>
    </source>
</reference>
<dbReference type="Gene3D" id="3.20.20.70">
    <property type="entry name" value="Aldolase class I"/>
    <property type="match status" value="1"/>
</dbReference>
<dbReference type="Pfam" id="PF01081">
    <property type="entry name" value="Aldolase"/>
    <property type="match status" value="1"/>
</dbReference>
<dbReference type="STRING" id="463014.BAU07_21070"/>
<evidence type="ECO:0000256" key="1">
    <source>
        <dbReference type="ARBA" id="ARBA00004761"/>
    </source>
</evidence>
<dbReference type="OrthoDB" id="9805177at2"/>
<dbReference type="AlphaFoldDB" id="A0A193GGV0"/>
<dbReference type="CDD" id="cd00452">
    <property type="entry name" value="KDPG_aldolase"/>
    <property type="match status" value="1"/>
</dbReference>
<organism evidence="6 7">
    <name type="scientific">Bordetella flabilis</name>
    <dbReference type="NCBI Taxonomy" id="463014"/>
    <lineage>
        <taxon>Bacteria</taxon>
        <taxon>Pseudomonadati</taxon>
        <taxon>Pseudomonadota</taxon>
        <taxon>Betaproteobacteria</taxon>
        <taxon>Burkholderiales</taxon>
        <taxon>Alcaligenaceae</taxon>
        <taxon>Bordetella</taxon>
    </lineage>
</organism>
<dbReference type="InterPro" id="IPR000887">
    <property type="entry name" value="Aldlse_KDPG_KHG"/>
</dbReference>
<proteinExistence type="inferred from homology"/>
<dbReference type="PANTHER" id="PTHR30246:SF1">
    <property type="entry name" value="2-DEHYDRO-3-DEOXY-6-PHOSPHOGALACTONATE ALDOLASE-RELATED"/>
    <property type="match status" value="1"/>
</dbReference>
<name>A0A193GGV0_9BORD</name>
<dbReference type="PANTHER" id="PTHR30246">
    <property type="entry name" value="2-KETO-3-DEOXY-6-PHOSPHOGLUCONATE ALDOLASE"/>
    <property type="match status" value="1"/>
</dbReference>
<dbReference type="RefSeq" id="WP_066662053.1">
    <property type="nucleotide sequence ID" value="NZ_CBCSCL010000011.1"/>
</dbReference>
<evidence type="ECO:0000256" key="2">
    <source>
        <dbReference type="ARBA" id="ARBA00006906"/>
    </source>
</evidence>
<gene>
    <name evidence="6" type="ORF">BAU07_21070</name>
</gene>
<dbReference type="Proteomes" id="UP000091926">
    <property type="component" value="Chromosome"/>
</dbReference>
<evidence type="ECO:0000313" key="6">
    <source>
        <dbReference type="EMBL" id="ANN79282.1"/>
    </source>
</evidence>
<comment type="subunit">
    <text evidence="3">Homotrimer.</text>
</comment>
<evidence type="ECO:0000256" key="3">
    <source>
        <dbReference type="ARBA" id="ARBA00011233"/>
    </source>
</evidence>
<comment type="pathway">
    <text evidence="1">Carbohydrate acid metabolism.</text>
</comment>
<keyword evidence="7" id="KW-1185">Reference proteome</keyword>
<accession>A0A193GGV0</accession>
<evidence type="ECO:0000313" key="7">
    <source>
        <dbReference type="Proteomes" id="UP000091926"/>
    </source>
</evidence>
<dbReference type="GO" id="GO:0016829">
    <property type="term" value="F:lyase activity"/>
    <property type="evidence" value="ECO:0007669"/>
    <property type="project" value="UniProtKB-KW"/>
</dbReference>